<keyword evidence="5" id="KW-1185">Reference proteome</keyword>
<evidence type="ECO:0000256" key="2">
    <source>
        <dbReference type="PROSITE-ProRule" id="PRU00169"/>
    </source>
</evidence>
<dbReference type="InterPro" id="IPR050595">
    <property type="entry name" value="Bact_response_regulator"/>
</dbReference>
<dbReference type="Proteomes" id="UP000759103">
    <property type="component" value="Unassembled WGS sequence"/>
</dbReference>
<accession>A0ABS7BPQ8</accession>
<gene>
    <name evidence="4" type="ORF">KZ820_12215</name>
</gene>
<proteinExistence type="predicted"/>
<feature type="modified residue" description="4-aspartylphosphate" evidence="2">
    <location>
        <position position="58"/>
    </location>
</feature>
<feature type="domain" description="Response regulatory" evidence="3">
    <location>
        <begin position="7"/>
        <end position="124"/>
    </location>
</feature>
<dbReference type="SMART" id="SM00448">
    <property type="entry name" value="REC"/>
    <property type="match status" value="1"/>
</dbReference>
<dbReference type="EMBL" id="JAHXZN010000003">
    <property type="protein sequence ID" value="MBW6531500.1"/>
    <property type="molecule type" value="Genomic_DNA"/>
</dbReference>
<dbReference type="PROSITE" id="PS50110">
    <property type="entry name" value="RESPONSE_REGULATORY"/>
    <property type="match status" value="1"/>
</dbReference>
<dbReference type="Pfam" id="PF00072">
    <property type="entry name" value="Response_reg"/>
    <property type="match status" value="1"/>
</dbReference>
<evidence type="ECO:0000313" key="5">
    <source>
        <dbReference type="Proteomes" id="UP000759103"/>
    </source>
</evidence>
<dbReference type="InterPro" id="IPR011006">
    <property type="entry name" value="CheY-like_superfamily"/>
</dbReference>
<evidence type="ECO:0000256" key="1">
    <source>
        <dbReference type="ARBA" id="ARBA00022553"/>
    </source>
</evidence>
<dbReference type="RefSeq" id="WP_219748873.1">
    <property type="nucleotide sequence ID" value="NZ_JAHXZN010000003.1"/>
</dbReference>
<protein>
    <submittedName>
        <fullName evidence="4">Response regulator</fullName>
    </submittedName>
</protein>
<organism evidence="4 5">
    <name type="scientific">Sphingomonas citri</name>
    <dbReference type="NCBI Taxonomy" id="2862499"/>
    <lineage>
        <taxon>Bacteria</taxon>
        <taxon>Pseudomonadati</taxon>
        <taxon>Pseudomonadota</taxon>
        <taxon>Alphaproteobacteria</taxon>
        <taxon>Sphingomonadales</taxon>
        <taxon>Sphingomonadaceae</taxon>
        <taxon>Sphingomonas</taxon>
    </lineage>
</organism>
<reference evidence="4 5" key="1">
    <citation type="submission" date="2021-07" db="EMBL/GenBank/DDBJ databases">
        <title>Sphingomonas sp.</title>
        <authorList>
            <person name="Feng G."/>
            <person name="Li J."/>
            <person name="Pan M."/>
        </authorList>
    </citation>
    <scope>NUCLEOTIDE SEQUENCE [LARGE SCALE GENOMIC DNA]</scope>
    <source>
        <strain evidence="4 5">RRHST34</strain>
    </source>
</reference>
<evidence type="ECO:0000313" key="4">
    <source>
        <dbReference type="EMBL" id="MBW6531500.1"/>
    </source>
</evidence>
<dbReference type="InterPro" id="IPR001789">
    <property type="entry name" value="Sig_transdc_resp-reg_receiver"/>
</dbReference>
<name>A0ABS7BPQ8_9SPHN</name>
<comment type="caution">
    <text evidence="4">The sequence shown here is derived from an EMBL/GenBank/DDBJ whole genome shotgun (WGS) entry which is preliminary data.</text>
</comment>
<dbReference type="SUPFAM" id="SSF52172">
    <property type="entry name" value="CheY-like"/>
    <property type="match status" value="1"/>
</dbReference>
<dbReference type="Gene3D" id="3.40.50.2300">
    <property type="match status" value="1"/>
</dbReference>
<keyword evidence="1 2" id="KW-0597">Phosphoprotein</keyword>
<dbReference type="PANTHER" id="PTHR44591">
    <property type="entry name" value="STRESS RESPONSE REGULATOR PROTEIN 1"/>
    <property type="match status" value="1"/>
</dbReference>
<evidence type="ECO:0000259" key="3">
    <source>
        <dbReference type="PROSITE" id="PS50110"/>
    </source>
</evidence>
<dbReference type="PANTHER" id="PTHR44591:SF3">
    <property type="entry name" value="RESPONSE REGULATORY DOMAIN-CONTAINING PROTEIN"/>
    <property type="match status" value="1"/>
</dbReference>
<sequence>MAEEAAFILLVEDDPDISAIAVMALHLDPNLTVTSMRTGADALHHLQHAPKPDLILTDNNLPDMEGVALARAIRRAMSEPPPIAFFTSSVRAVDIGRYAAAGAVGTIAKPFDPIGLAAQVQVLLRSTLA</sequence>